<proteinExistence type="predicted"/>
<keyword evidence="2" id="KW-0472">Membrane</keyword>
<keyword evidence="1" id="KW-0175">Coiled coil</keyword>
<dbReference type="AlphaFoldDB" id="A0A1G2IGJ3"/>
<keyword evidence="2" id="KW-1133">Transmembrane helix</keyword>
<dbReference type="InterPro" id="IPR007060">
    <property type="entry name" value="FtsL/DivIC"/>
</dbReference>
<sequence length="138" mass="16020">MVTDFKKKKKGITWETVLLHVGGVLSMVILVFLILANINMYQKHQEFLSQVENLKNQIKDTEVKNKTLTRSITMANNDQYIEEVAREELDLQREGEQVVSFVMSQSQVQKSNDANQDAVRSWLGWLSGAWQWVFNLFL</sequence>
<feature type="transmembrane region" description="Helical" evidence="2">
    <location>
        <begin position="12"/>
        <end position="35"/>
    </location>
</feature>
<evidence type="ECO:0000313" key="3">
    <source>
        <dbReference type="EMBL" id="OGZ73550.1"/>
    </source>
</evidence>
<keyword evidence="2" id="KW-0812">Transmembrane</keyword>
<evidence type="ECO:0000256" key="1">
    <source>
        <dbReference type="SAM" id="Coils"/>
    </source>
</evidence>
<gene>
    <name evidence="3" type="ORF">A2908_00400</name>
</gene>
<dbReference type="Pfam" id="PF04977">
    <property type="entry name" value="DivIC"/>
    <property type="match status" value="1"/>
</dbReference>
<reference evidence="3 4" key="1">
    <citation type="journal article" date="2016" name="Nat. Commun.">
        <title>Thousands of microbial genomes shed light on interconnected biogeochemical processes in an aquifer system.</title>
        <authorList>
            <person name="Anantharaman K."/>
            <person name="Brown C.T."/>
            <person name="Hug L.A."/>
            <person name="Sharon I."/>
            <person name="Castelle C.J."/>
            <person name="Probst A.J."/>
            <person name="Thomas B.C."/>
            <person name="Singh A."/>
            <person name="Wilkins M.J."/>
            <person name="Karaoz U."/>
            <person name="Brodie E.L."/>
            <person name="Williams K.H."/>
            <person name="Hubbard S.S."/>
            <person name="Banfield J.F."/>
        </authorList>
    </citation>
    <scope>NUCLEOTIDE SEQUENCE [LARGE SCALE GENOMIC DNA]</scope>
</reference>
<evidence type="ECO:0000256" key="2">
    <source>
        <dbReference type="SAM" id="Phobius"/>
    </source>
</evidence>
<dbReference type="Proteomes" id="UP000176774">
    <property type="component" value="Unassembled WGS sequence"/>
</dbReference>
<comment type="caution">
    <text evidence="3">The sequence shown here is derived from an EMBL/GenBank/DDBJ whole genome shotgun (WGS) entry which is preliminary data.</text>
</comment>
<evidence type="ECO:0008006" key="5">
    <source>
        <dbReference type="Google" id="ProtNLM"/>
    </source>
</evidence>
<accession>A0A1G2IGJ3</accession>
<dbReference type="EMBL" id="MHPA01000010">
    <property type="protein sequence ID" value="OGZ73550.1"/>
    <property type="molecule type" value="Genomic_DNA"/>
</dbReference>
<name>A0A1G2IGJ3_9BACT</name>
<feature type="coiled-coil region" evidence="1">
    <location>
        <begin position="44"/>
        <end position="97"/>
    </location>
</feature>
<protein>
    <recommendedName>
        <fullName evidence="5">Cell division protein FtsL</fullName>
    </recommendedName>
</protein>
<evidence type="ECO:0000313" key="4">
    <source>
        <dbReference type="Proteomes" id="UP000176774"/>
    </source>
</evidence>
<organism evidence="3 4">
    <name type="scientific">Candidatus Staskawiczbacteria bacterium RIFCSPLOWO2_01_FULL_38_12b</name>
    <dbReference type="NCBI Taxonomy" id="1802214"/>
    <lineage>
        <taxon>Bacteria</taxon>
        <taxon>Candidatus Staskawicziibacteriota</taxon>
    </lineage>
</organism>